<dbReference type="PROSITE" id="PS52016">
    <property type="entry name" value="TONB_DEPENDENT_REC_3"/>
    <property type="match status" value="1"/>
</dbReference>
<comment type="subcellular location">
    <subcellularLocation>
        <location evidence="1 11">Cell outer membrane</location>
        <topology evidence="1 11">Multi-pass membrane protein</topology>
    </subcellularLocation>
</comment>
<dbReference type="GO" id="GO:0044718">
    <property type="term" value="P:siderophore transmembrane transport"/>
    <property type="evidence" value="ECO:0007669"/>
    <property type="project" value="TreeGrafter"/>
</dbReference>
<dbReference type="InterPro" id="IPR037066">
    <property type="entry name" value="Plug_dom_sf"/>
</dbReference>
<protein>
    <submittedName>
        <fullName evidence="17">TonB-dependent receptor</fullName>
    </submittedName>
</protein>
<keyword evidence="7 12" id="KW-0798">TonB box</keyword>
<keyword evidence="8 11" id="KW-0472">Membrane</keyword>
<evidence type="ECO:0000256" key="6">
    <source>
        <dbReference type="ARBA" id="ARBA00022729"/>
    </source>
</evidence>
<evidence type="ECO:0000256" key="13">
    <source>
        <dbReference type="SAM" id="MobiDB-lite"/>
    </source>
</evidence>
<comment type="caution">
    <text evidence="17">The sequence shown here is derived from an EMBL/GenBank/DDBJ whole genome shotgun (WGS) entry which is preliminary data.</text>
</comment>
<evidence type="ECO:0000256" key="11">
    <source>
        <dbReference type="PROSITE-ProRule" id="PRU01360"/>
    </source>
</evidence>
<evidence type="ECO:0000256" key="10">
    <source>
        <dbReference type="ARBA" id="ARBA00023237"/>
    </source>
</evidence>
<evidence type="ECO:0000259" key="15">
    <source>
        <dbReference type="Pfam" id="PF00593"/>
    </source>
</evidence>
<dbReference type="InterPro" id="IPR036942">
    <property type="entry name" value="Beta-barrel_TonB_sf"/>
</dbReference>
<dbReference type="PANTHER" id="PTHR30069:SF29">
    <property type="entry name" value="HEMOGLOBIN AND HEMOGLOBIN-HAPTOGLOBIN-BINDING PROTEIN 1-RELATED"/>
    <property type="match status" value="1"/>
</dbReference>
<dbReference type="InterPro" id="IPR000531">
    <property type="entry name" value="Beta-barrel_TonB"/>
</dbReference>
<evidence type="ECO:0000256" key="3">
    <source>
        <dbReference type="ARBA" id="ARBA00022448"/>
    </source>
</evidence>
<evidence type="ECO:0000256" key="5">
    <source>
        <dbReference type="ARBA" id="ARBA00022692"/>
    </source>
</evidence>
<dbReference type="EMBL" id="RBZU01000014">
    <property type="protein sequence ID" value="RKP46586.1"/>
    <property type="molecule type" value="Genomic_DNA"/>
</dbReference>
<dbReference type="AlphaFoldDB" id="A0A494XDP5"/>
<dbReference type="OrthoDB" id="9764669at2"/>
<feature type="domain" description="TonB-dependent receptor-like beta-barrel" evidence="15">
    <location>
        <begin position="260"/>
        <end position="714"/>
    </location>
</feature>
<feature type="domain" description="TonB-dependent receptor plug" evidence="16">
    <location>
        <begin position="100"/>
        <end position="197"/>
    </location>
</feature>
<evidence type="ECO:0000313" key="18">
    <source>
        <dbReference type="Proteomes" id="UP000270342"/>
    </source>
</evidence>
<dbReference type="GO" id="GO:0015344">
    <property type="term" value="F:siderophore uptake transmembrane transporter activity"/>
    <property type="evidence" value="ECO:0007669"/>
    <property type="project" value="TreeGrafter"/>
</dbReference>
<feature type="region of interest" description="Disordered" evidence="13">
    <location>
        <begin position="35"/>
        <end position="71"/>
    </location>
</feature>
<proteinExistence type="inferred from homology"/>
<dbReference type="PANTHER" id="PTHR30069">
    <property type="entry name" value="TONB-DEPENDENT OUTER MEMBRANE RECEPTOR"/>
    <property type="match status" value="1"/>
</dbReference>
<evidence type="ECO:0000256" key="4">
    <source>
        <dbReference type="ARBA" id="ARBA00022452"/>
    </source>
</evidence>
<dbReference type="InterPro" id="IPR012910">
    <property type="entry name" value="Plug_dom"/>
</dbReference>
<keyword evidence="5 11" id="KW-0812">Transmembrane</keyword>
<dbReference type="InterPro" id="IPR039426">
    <property type="entry name" value="TonB-dep_rcpt-like"/>
</dbReference>
<dbReference type="Pfam" id="PF00593">
    <property type="entry name" value="TonB_dep_Rec_b-barrel"/>
    <property type="match status" value="1"/>
</dbReference>
<keyword evidence="4 11" id="KW-1134">Transmembrane beta strand</keyword>
<evidence type="ECO:0000256" key="12">
    <source>
        <dbReference type="RuleBase" id="RU003357"/>
    </source>
</evidence>
<evidence type="ECO:0000256" key="8">
    <source>
        <dbReference type="ARBA" id="ARBA00023136"/>
    </source>
</evidence>
<name>A0A494XDP5_9BURK</name>
<comment type="similarity">
    <text evidence="2 11 12">Belongs to the TonB-dependent receptor family.</text>
</comment>
<keyword evidence="6 14" id="KW-0732">Signal</keyword>
<keyword evidence="9 17" id="KW-0675">Receptor</keyword>
<evidence type="ECO:0000256" key="9">
    <source>
        <dbReference type="ARBA" id="ARBA00023170"/>
    </source>
</evidence>
<dbReference type="Gene3D" id="2.40.170.20">
    <property type="entry name" value="TonB-dependent receptor, beta-barrel domain"/>
    <property type="match status" value="1"/>
</dbReference>
<evidence type="ECO:0000259" key="16">
    <source>
        <dbReference type="Pfam" id="PF07715"/>
    </source>
</evidence>
<dbReference type="RefSeq" id="WP_121090190.1">
    <property type="nucleotide sequence ID" value="NZ_RBZU01000014.1"/>
</dbReference>
<accession>A0A494XDP5</accession>
<dbReference type="SUPFAM" id="SSF56935">
    <property type="entry name" value="Porins"/>
    <property type="match status" value="1"/>
</dbReference>
<reference evidence="17 18" key="1">
    <citation type="submission" date="2018-10" db="EMBL/GenBank/DDBJ databases">
        <title>Robbsia sp. DHC34, isolated from soil.</title>
        <authorList>
            <person name="Gao Z.-H."/>
            <person name="Qiu L.-H."/>
        </authorList>
    </citation>
    <scope>NUCLEOTIDE SEQUENCE [LARGE SCALE GENOMIC DNA]</scope>
    <source>
        <strain evidence="17 18">DHC34</strain>
    </source>
</reference>
<dbReference type="GO" id="GO:0009279">
    <property type="term" value="C:cell outer membrane"/>
    <property type="evidence" value="ECO:0007669"/>
    <property type="project" value="UniProtKB-SubCell"/>
</dbReference>
<dbReference type="Gene3D" id="2.170.130.10">
    <property type="entry name" value="TonB-dependent receptor, plug domain"/>
    <property type="match status" value="1"/>
</dbReference>
<keyword evidence="3 11" id="KW-0813">Transport</keyword>
<dbReference type="Pfam" id="PF07715">
    <property type="entry name" value="Plug"/>
    <property type="match status" value="1"/>
</dbReference>
<evidence type="ECO:0000256" key="1">
    <source>
        <dbReference type="ARBA" id="ARBA00004571"/>
    </source>
</evidence>
<evidence type="ECO:0000256" key="14">
    <source>
        <dbReference type="SAM" id="SignalP"/>
    </source>
</evidence>
<gene>
    <name evidence="17" type="ORF">D7S86_24095</name>
</gene>
<feature type="signal peptide" evidence="14">
    <location>
        <begin position="1"/>
        <end position="27"/>
    </location>
</feature>
<evidence type="ECO:0000256" key="7">
    <source>
        <dbReference type="ARBA" id="ARBA00023077"/>
    </source>
</evidence>
<keyword evidence="18" id="KW-1185">Reference proteome</keyword>
<evidence type="ECO:0000256" key="2">
    <source>
        <dbReference type="ARBA" id="ARBA00009810"/>
    </source>
</evidence>
<feature type="chain" id="PRO_5019853469" evidence="14">
    <location>
        <begin position="28"/>
        <end position="748"/>
    </location>
</feature>
<organism evidence="17 18">
    <name type="scientific">Pararobbsia silviterrae</name>
    <dbReference type="NCBI Taxonomy" id="1792498"/>
    <lineage>
        <taxon>Bacteria</taxon>
        <taxon>Pseudomonadati</taxon>
        <taxon>Pseudomonadota</taxon>
        <taxon>Betaproteobacteria</taxon>
        <taxon>Burkholderiales</taxon>
        <taxon>Burkholderiaceae</taxon>
        <taxon>Pararobbsia</taxon>
    </lineage>
</organism>
<keyword evidence="10 11" id="KW-0998">Cell outer membrane</keyword>
<sequence length="748" mass="80499">MRTPDPVRRAVALLVSMSALTAAAARAESPAITAATGDTSNATPAASPDGWAAPGANTQSAADAASAGRPASVANTANAPLDVEINATKLDRARNGLSPDTGSSVYTIDAQAIDTMPAGQNTSLNQVLLQAPGVVQDSYGQLHVRGDHADLQYRIDGILIPEAISGFGQAIDTHIANSVSLLTGALPAQYGYRTAGVVDIQTKGASAGDGGDIGVYGGSHGTLDYDATVYGTRGALTYFFTGSLNQNNLGIEAPTSDGSPLHDFTRQASGFGYLSYLLNPLTRVNLMFGTSTAHFELPNTPGLTPQYALAGHPDFDSANLDENQYELNEFAAVSLQGTNGDALDYQIALFTRYTRTQFNPDPIGDLIFNGVASQDYHNNVATGAQTDLTYRLTPTHTLRFGGYVEQEHATFRDAVSVFPADSAGNQTSDVPFSIQNESGQTGHLYSLYVQDEWKPVERLTINYGLRYDRMDEYVSASQLSPRLGLVFDLTPTTILHAGYARYFTPPAFELVNSGTIAQFEGTTNQQPNTLNDAVKPERSHTFDLGVTQQFGPHLSVGLDAYYKIVTDLLDEGQFGTALIYTPFNYARGRVMGAELTANYHDDPFSAYVNLTYSHAQGTDIESAQFNIDAATLAYAANNWINLDHDQMFTGSAGARYRWNHTTFTSDLLFGSGLRSGFANTDHLPFYTQVNLGVIQQFNEPYVGPVTIRLAVINLFNRVYELRDGSGIGVEAPQYGPQRAFYAGLSKSF</sequence>
<dbReference type="Proteomes" id="UP000270342">
    <property type="component" value="Unassembled WGS sequence"/>
</dbReference>
<feature type="compositionally biased region" description="Low complexity" evidence="13">
    <location>
        <begin position="56"/>
        <end position="71"/>
    </location>
</feature>
<evidence type="ECO:0000313" key="17">
    <source>
        <dbReference type="EMBL" id="RKP46586.1"/>
    </source>
</evidence>